<organism evidence="1 2">
    <name type="scientific">Synechococcus phage S-N03</name>
    <dbReference type="NCBI Taxonomy" id="2718943"/>
    <lineage>
        <taxon>Viruses</taxon>
        <taxon>Duplodnaviria</taxon>
        <taxon>Heunggongvirae</taxon>
        <taxon>Uroviricota</taxon>
        <taxon>Caudoviricetes</taxon>
        <taxon>Pantevenvirales</taxon>
        <taxon>Kyanoviridae</taxon>
        <taxon>Huanghaivirus</taxon>
        <taxon>Huanghaivirus snothree</taxon>
    </lineage>
</organism>
<dbReference type="GeneID" id="77945220"/>
<proteinExistence type="predicted"/>
<accession>A0A6G8R5M3</accession>
<name>A0A6G8R5M3_9CAUD</name>
<evidence type="ECO:0000313" key="2">
    <source>
        <dbReference type="Proteomes" id="UP000502617"/>
    </source>
</evidence>
<dbReference type="RefSeq" id="YP_010669066.1">
    <property type="nucleotide sequence ID" value="NC_070959.1"/>
</dbReference>
<keyword evidence="2" id="KW-1185">Reference proteome</keyword>
<dbReference type="Proteomes" id="UP000502617">
    <property type="component" value="Segment"/>
</dbReference>
<dbReference type="EMBL" id="MT162466">
    <property type="protein sequence ID" value="QIN96686.1"/>
    <property type="molecule type" value="Genomic_DNA"/>
</dbReference>
<reference evidence="1 2" key="1">
    <citation type="submission" date="2020-03" db="EMBL/GenBank/DDBJ databases">
        <title>The Isolation and Genome Sequence of a Novel Cyanophage S-N03 from the Huanghai Sea, China.</title>
        <authorList>
            <person name="Jiang T."/>
        </authorList>
    </citation>
    <scope>NUCLEOTIDE SEQUENCE [LARGE SCALE GENOMIC DNA]</scope>
</reference>
<evidence type="ECO:0000313" key="1">
    <source>
        <dbReference type="EMBL" id="QIN96686.1"/>
    </source>
</evidence>
<sequence>MLLNFEITFGTEYGDRESTYCCPLMRVHARDWELFSRLYLDKAFPTHRLSEAVLRVDGKEQPCRVVRVDGDFTAAQRVIEDYQRVFTGAYVFTNR</sequence>
<dbReference type="KEGG" id="vg:77945220"/>
<protein>
    <submittedName>
        <fullName evidence="1">Uncharacterized protein</fullName>
    </submittedName>
</protein>